<evidence type="ECO:0000259" key="4">
    <source>
        <dbReference type="PROSITE" id="PS50956"/>
    </source>
</evidence>
<dbReference type="PANTHER" id="PTHR30154:SF34">
    <property type="entry name" value="TRANSCRIPTIONAL REGULATOR AZLB"/>
    <property type="match status" value="1"/>
</dbReference>
<evidence type="ECO:0000256" key="1">
    <source>
        <dbReference type="ARBA" id="ARBA00023015"/>
    </source>
</evidence>
<dbReference type="PROSITE" id="PS50956">
    <property type="entry name" value="HTH_ASNC_2"/>
    <property type="match status" value="1"/>
</dbReference>
<dbReference type="GeneID" id="24875809"/>
<keyword evidence="2" id="KW-0238">DNA-binding</keyword>
<dbReference type="GO" id="GO:0043200">
    <property type="term" value="P:response to amino acid"/>
    <property type="evidence" value="ECO:0007669"/>
    <property type="project" value="TreeGrafter"/>
</dbReference>
<dbReference type="InterPro" id="IPR036390">
    <property type="entry name" value="WH_DNA-bd_sf"/>
</dbReference>
<dbReference type="InterPro" id="IPR011991">
    <property type="entry name" value="ArsR-like_HTH"/>
</dbReference>
<dbReference type="STRING" id="1603555.SU86_005275"/>
<feature type="domain" description="HTH asnC-type" evidence="4">
    <location>
        <begin position="5"/>
        <end position="74"/>
    </location>
</feature>
<dbReference type="InterPro" id="IPR019888">
    <property type="entry name" value="Tscrpt_reg_AsnC-like"/>
</dbReference>
<organism evidence="5 6">
    <name type="scientific">Candidatus Nitrosotenuis cloacae</name>
    <dbReference type="NCBI Taxonomy" id="1603555"/>
    <lineage>
        <taxon>Archaea</taxon>
        <taxon>Nitrososphaerota</taxon>
        <taxon>Candidatus Nitrosotenuis</taxon>
    </lineage>
</organism>
<reference evidence="5 6" key="1">
    <citation type="journal article" date="2016" name="Sci. Rep.">
        <title>A novel ammonia-oxidizing archaeon from wastewater treatment plant: Its enrichment, physiological and genomic characteristics.</title>
        <authorList>
            <person name="Li Y."/>
            <person name="Ding K."/>
            <person name="Wen X."/>
            <person name="Zhang B."/>
            <person name="Shen B."/>
            <person name="Yang Y."/>
        </authorList>
    </citation>
    <scope>NUCLEOTIDE SEQUENCE [LARGE SCALE GENOMIC DNA]</scope>
    <source>
        <strain evidence="5 6">SAT1</strain>
    </source>
</reference>
<dbReference type="Pfam" id="PF13404">
    <property type="entry name" value="HTH_AsnC-type"/>
    <property type="match status" value="1"/>
</dbReference>
<keyword evidence="1" id="KW-0805">Transcription regulation</keyword>
<dbReference type="InterPro" id="IPR036388">
    <property type="entry name" value="WH-like_DNA-bd_sf"/>
</dbReference>
<proteinExistence type="predicted"/>
<dbReference type="GO" id="GO:0043565">
    <property type="term" value="F:sequence-specific DNA binding"/>
    <property type="evidence" value="ECO:0007669"/>
    <property type="project" value="InterPro"/>
</dbReference>
<dbReference type="InterPro" id="IPR000485">
    <property type="entry name" value="AsnC-type_HTH_dom"/>
</dbReference>
<gene>
    <name evidence="5" type="ORF">SU86_005275</name>
</gene>
<evidence type="ECO:0000313" key="5">
    <source>
        <dbReference type="EMBL" id="AJZ75872.1"/>
    </source>
</evidence>
<dbReference type="Gene3D" id="1.10.10.10">
    <property type="entry name" value="Winged helix-like DNA-binding domain superfamily/Winged helix DNA-binding domain"/>
    <property type="match status" value="1"/>
</dbReference>
<keyword evidence="3" id="KW-0804">Transcription</keyword>
<dbReference type="RefSeq" id="WP_048188724.1">
    <property type="nucleotide sequence ID" value="NZ_CP011097.1"/>
</dbReference>
<sequence length="142" mass="16212">MPFQLDDIDIAIIQSLMKDGRKSFRQISREIKISTPTVQARYERLVNVGLIKSVSPIIDTGLLEEKAEKRLGSIKTKPSQAKLTKTMILKMSCDLCQGPIPDKPHPLKIANFERFFCCTTCRAIYKEKYKGRIESLNQKLKP</sequence>
<evidence type="ECO:0000313" key="6">
    <source>
        <dbReference type="Proteomes" id="UP000266745"/>
    </source>
</evidence>
<dbReference type="PANTHER" id="PTHR30154">
    <property type="entry name" value="LEUCINE-RESPONSIVE REGULATORY PROTEIN"/>
    <property type="match status" value="1"/>
</dbReference>
<protein>
    <submittedName>
        <fullName evidence="5">AsnC family transcriptional regulator</fullName>
    </submittedName>
</protein>
<dbReference type="CDD" id="cd00090">
    <property type="entry name" value="HTH_ARSR"/>
    <property type="match status" value="1"/>
</dbReference>
<evidence type="ECO:0000256" key="3">
    <source>
        <dbReference type="ARBA" id="ARBA00023163"/>
    </source>
</evidence>
<dbReference type="OrthoDB" id="33200at2157"/>
<name>A0A3G1B164_9ARCH</name>
<dbReference type="KEGG" id="tah:SU86_005275"/>
<accession>A0A3G1B164</accession>
<dbReference type="GO" id="GO:0005829">
    <property type="term" value="C:cytosol"/>
    <property type="evidence" value="ECO:0007669"/>
    <property type="project" value="TreeGrafter"/>
</dbReference>
<dbReference type="Proteomes" id="UP000266745">
    <property type="component" value="Chromosome"/>
</dbReference>
<dbReference type="AlphaFoldDB" id="A0A3G1B164"/>
<evidence type="ECO:0000256" key="2">
    <source>
        <dbReference type="ARBA" id="ARBA00023125"/>
    </source>
</evidence>
<dbReference type="PRINTS" id="PR00033">
    <property type="entry name" value="HTHASNC"/>
</dbReference>
<keyword evidence="6" id="KW-1185">Reference proteome</keyword>
<dbReference type="EMBL" id="CP011097">
    <property type="protein sequence ID" value="AJZ75872.1"/>
    <property type="molecule type" value="Genomic_DNA"/>
</dbReference>
<dbReference type="SMART" id="SM00344">
    <property type="entry name" value="HTH_ASNC"/>
    <property type="match status" value="1"/>
</dbReference>
<dbReference type="SUPFAM" id="SSF46785">
    <property type="entry name" value="Winged helix' DNA-binding domain"/>
    <property type="match status" value="1"/>
</dbReference>